<reference evidence="7" key="1">
    <citation type="journal article" date="2021" name="BMC Genomics">
        <title>Chromosome-level genome assembly and manually-curated proteome of model necrotroph Parastagonospora nodorum Sn15 reveals a genome-wide trove of candidate effector homologs, and redundancy of virulence-related functions within an accessory chromosome.</title>
        <authorList>
            <person name="Bertazzoni S."/>
            <person name="Jones D.A.B."/>
            <person name="Phan H.T."/>
            <person name="Tan K.-C."/>
            <person name="Hane J.K."/>
        </authorList>
    </citation>
    <scope>NUCLEOTIDE SEQUENCE [LARGE SCALE GENOMIC DNA]</scope>
    <source>
        <strain evidence="7">SN15 / ATCC MYA-4574 / FGSC 10173)</strain>
    </source>
</reference>
<dbReference type="GO" id="GO:0005634">
    <property type="term" value="C:nucleus"/>
    <property type="evidence" value="ECO:0007669"/>
    <property type="project" value="UniProtKB-SubCell"/>
</dbReference>
<dbReference type="RefSeq" id="XP_001799624.1">
    <property type="nucleotide sequence ID" value="XM_001799572.1"/>
</dbReference>
<dbReference type="FunFam" id="1.25.10.10:FF:000560">
    <property type="entry name" value="Importin 13, putative"/>
    <property type="match status" value="1"/>
</dbReference>
<dbReference type="Pfam" id="PF24140">
    <property type="entry name" value="TPR_TNPO3_IPO13_3rd"/>
    <property type="match status" value="1"/>
</dbReference>
<keyword evidence="3" id="KW-0813">Transport</keyword>
<keyword evidence="5" id="KW-0539">Nucleus</keyword>
<dbReference type="Proteomes" id="UP000663193">
    <property type="component" value="Chromosome 11"/>
</dbReference>
<dbReference type="InterPro" id="IPR016024">
    <property type="entry name" value="ARM-type_fold"/>
</dbReference>
<dbReference type="PANTHER" id="PTHR12363">
    <property type="entry name" value="TRANSPORTIN 3 AND IMPORTIN 13"/>
    <property type="match status" value="1"/>
</dbReference>
<evidence type="ECO:0000256" key="3">
    <source>
        <dbReference type="ARBA" id="ARBA00022448"/>
    </source>
</evidence>
<gene>
    <name evidence="6" type="ORF">JI435_093290</name>
</gene>
<dbReference type="PANTHER" id="PTHR12363:SF33">
    <property type="entry name" value="IMPORTIN-13"/>
    <property type="match status" value="1"/>
</dbReference>
<dbReference type="Gene3D" id="1.25.10.10">
    <property type="entry name" value="Leucine-rich Repeat Variant"/>
    <property type="match status" value="1"/>
</dbReference>
<evidence type="ECO:0008006" key="8">
    <source>
        <dbReference type="Google" id="ProtNLM"/>
    </source>
</evidence>
<dbReference type="EMBL" id="CP069033">
    <property type="protein sequence ID" value="QRD00795.1"/>
    <property type="molecule type" value="Genomic_DNA"/>
</dbReference>
<evidence type="ECO:0000256" key="4">
    <source>
        <dbReference type="ARBA" id="ARBA00022927"/>
    </source>
</evidence>
<evidence type="ECO:0000313" key="6">
    <source>
        <dbReference type="EMBL" id="QRD00795.1"/>
    </source>
</evidence>
<dbReference type="KEGG" id="pno:SNOG_09329"/>
<dbReference type="InterPro" id="IPR057942">
    <property type="entry name" value="TPR_TNPO3_IPO13_3rd"/>
</dbReference>
<comment type="similarity">
    <text evidence="2">Belongs to the importin beta family.</text>
</comment>
<keyword evidence="7" id="KW-1185">Reference proteome</keyword>
<protein>
    <recommendedName>
        <fullName evidence="8">Importin N-terminal domain-containing protein</fullName>
    </recommendedName>
</protein>
<evidence type="ECO:0000313" key="7">
    <source>
        <dbReference type="Proteomes" id="UP000663193"/>
    </source>
</evidence>
<evidence type="ECO:0000256" key="5">
    <source>
        <dbReference type="ARBA" id="ARBA00023242"/>
    </source>
</evidence>
<accession>A0A7U2F8N5</accession>
<evidence type="ECO:0000256" key="1">
    <source>
        <dbReference type="ARBA" id="ARBA00004123"/>
    </source>
</evidence>
<dbReference type="InterPro" id="IPR011989">
    <property type="entry name" value="ARM-like"/>
</dbReference>
<dbReference type="SUPFAM" id="SSF48371">
    <property type="entry name" value="ARM repeat"/>
    <property type="match status" value="1"/>
</dbReference>
<evidence type="ECO:0000256" key="2">
    <source>
        <dbReference type="ARBA" id="ARBA00007991"/>
    </source>
</evidence>
<comment type="subcellular location">
    <subcellularLocation>
        <location evidence="1">Nucleus</location>
    </subcellularLocation>
</comment>
<dbReference type="InterPro" id="IPR051345">
    <property type="entry name" value="Importin_beta-like_NTR"/>
</dbReference>
<dbReference type="OrthoDB" id="2016913at2759"/>
<proteinExistence type="inferred from homology"/>
<name>A0A7U2F8N5_PHANO</name>
<sequence>MANATSQTAQAFPLAFDEIERLVKSLYDPGNAKKISQNEATLRVLQRSPQGWEIADALLKSNDEQVRFFGALTLTVKLNADSAELTEEHSEQLLSTLINHLVSRPATSIATRKVTSTLAQYFIKPISVWTQCIRSLVVSFAVGQPVLDEALDQHPSTWDLLPRLSDDQLLVLLDFGMSLADEAKKPSNTRDRKPHERMVAQAESIEVILHVAFGRGIKWLSVPINNPNFAEAVQQGEKICVAALKCFIGWVFYAQAEFRDEPEKLKHLRSATELVLTCLEYHVEDTMEFIADILENYPKFFEAKHQDMLWSAIAGPWGIEILKNSDAETVSLARIIVAFGTTLLESKDLYKFPNISHNQQVLSFLHDLLKFPECVGDEDEVAPVVLDFWSNYVSAIAEEQFMHPPFGEDGEENKIPDWMQGAKSEVFQAVSELAQKTIYPPTDVLESWDADAKKTFKVFRMDVRDIIAEAYECLRDALTDQFIDFSLQALERGEWLKLEAGLFGLVSIADAFNESVDERLYRLFDQAFLSTISGTDGVPAITRRTAVEAIAVLNHFFLRNPRFLPQVLPFLLSALAHPATAQSAAKSFAQLCSECRKSLTEELGSFFQMYEQFLTYQTAEEFTKSKVLEGIAAIVQSLDTDEKKLAGVRQLFHYVAQDAMQAINVTKEGRDLEHGQVLALTTLKCLTTIGRSLQALDEDVVDLATEKDQSTFWLQGPGKEIQNQIINFVNYLTQVFPGNDEIIEAACNVLRTGFKETVPGPFVLPPSAAVDFITKTNAQTPRLPFVLDTACCWLSSFKHSPPVGFAENAQRLLQHNIGIMQALEHPRNDPEISVGCLELLQNFINSNPQILIQQQPNILAGMFGFTIESVKSPEVLPKRAAAKLWKDIFELASNTHGPHQGTAQDIINHFGPSITFALISNVCGEVDQTSLDHIVIPLRALIKSDKNARTYITNALTEQPLLQRYQQDSMVQDVVRKFIESMIRNAKNSNAFREAVKAFWQTCKQLQMQLQPQAMTPHQMIHGLSLQNTY</sequence>
<organism evidence="6 7">
    <name type="scientific">Phaeosphaeria nodorum (strain SN15 / ATCC MYA-4574 / FGSC 10173)</name>
    <name type="common">Glume blotch fungus</name>
    <name type="synonym">Parastagonospora nodorum</name>
    <dbReference type="NCBI Taxonomy" id="321614"/>
    <lineage>
        <taxon>Eukaryota</taxon>
        <taxon>Fungi</taxon>
        <taxon>Dikarya</taxon>
        <taxon>Ascomycota</taxon>
        <taxon>Pezizomycotina</taxon>
        <taxon>Dothideomycetes</taxon>
        <taxon>Pleosporomycetidae</taxon>
        <taxon>Pleosporales</taxon>
        <taxon>Pleosporineae</taxon>
        <taxon>Phaeosphaeriaceae</taxon>
        <taxon>Parastagonospora</taxon>
    </lineage>
</organism>
<dbReference type="AlphaFoldDB" id="A0A7U2F8N5"/>
<keyword evidence="4" id="KW-0653">Protein transport</keyword>
<dbReference type="VEuPathDB" id="FungiDB:JI435_093290"/>